<dbReference type="GO" id="GO:0045892">
    <property type="term" value="P:negative regulation of DNA-templated transcription"/>
    <property type="evidence" value="ECO:0007669"/>
    <property type="project" value="TreeGrafter"/>
</dbReference>
<dbReference type="InterPro" id="IPR005471">
    <property type="entry name" value="Tscrpt_reg_IclR_N"/>
</dbReference>
<gene>
    <name evidence="4" type="ORF">GP475_00965</name>
</gene>
<dbReference type="Pfam" id="PF09339">
    <property type="entry name" value="HTH_IclR"/>
    <property type="match status" value="1"/>
</dbReference>
<dbReference type="Pfam" id="PF01614">
    <property type="entry name" value="IclR_C"/>
    <property type="match status" value="1"/>
</dbReference>
<keyword evidence="3" id="KW-0804">Transcription</keyword>
<evidence type="ECO:0000256" key="3">
    <source>
        <dbReference type="ARBA" id="ARBA00023163"/>
    </source>
</evidence>
<sequence>MTQNTSRSSKVPAAQHTLAILKLLTAVDAPMSAARIVQETRIPRSTVYHLLAVMEEAGFVVHLHQEKAYGLGLAAYEMANAYSRQQPLARVGLRFARQLALQVQGSAHISCLSGSEVLYLLEERAPNGVRLLTDAGVRLEALRTASGKAMLAFRSSAEIKAAVGVCGVGGQKYRDVERELEEIRDRGWATEYAQVSPGQESIAVPIFDHLGRAASALAVTFSIGSLDRRNIAELIEEVRESAAKIAIAVYRTRPK</sequence>
<dbReference type="GO" id="GO:0003677">
    <property type="term" value="F:DNA binding"/>
    <property type="evidence" value="ECO:0007669"/>
    <property type="project" value="UniProtKB-KW"/>
</dbReference>
<dbReference type="GO" id="GO:0003700">
    <property type="term" value="F:DNA-binding transcription factor activity"/>
    <property type="evidence" value="ECO:0007669"/>
    <property type="project" value="TreeGrafter"/>
</dbReference>
<dbReference type="InterPro" id="IPR011991">
    <property type="entry name" value="ArsR-like_HTH"/>
</dbReference>
<evidence type="ECO:0000313" key="5">
    <source>
        <dbReference type="Proteomes" id="UP000516320"/>
    </source>
</evidence>
<keyword evidence="1" id="KW-0805">Transcription regulation</keyword>
<proteinExistence type="predicted"/>
<dbReference type="InterPro" id="IPR036388">
    <property type="entry name" value="WH-like_DNA-bd_sf"/>
</dbReference>
<dbReference type="PROSITE" id="PS51077">
    <property type="entry name" value="HTH_ICLR"/>
    <property type="match status" value="1"/>
</dbReference>
<keyword evidence="2" id="KW-0238">DNA-binding</keyword>
<dbReference type="SUPFAM" id="SSF55781">
    <property type="entry name" value="GAF domain-like"/>
    <property type="match status" value="1"/>
</dbReference>
<dbReference type="KEGG" id="cpoy:GP475_00965"/>
<dbReference type="InterPro" id="IPR050707">
    <property type="entry name" value="HTH_MetabolicPath_Reg"/>
</dbReference>
<dbReference type="EMBL" id="CP046884">
    <property type="protein sequence ID" value="QNQ89361.1"/>
    <property type="molecule type" value="Genomic_DNA"/>
</dbReference>
<evidence type="ECO:0000313" key="4">
    <source>
        <dbReference type="EMBL" id="QNQ89361.1"/>
    </source>
</evidence>
<dbReference type="PROSITE" id="PS51078">
    <property type="entry name" value="ICLR_ED"/>
    <property type="match status" value="1"/>
</dbReference>
<organism evidence="4 5">
    <name type="scientific">Corynebacterium poyangense</name>
    <dbReference type="NCBI Taxonomy" id="2684405"/>
    <lineage>
        <taxon>Bacteria</taxon>
        <taxon>Bacillati</taxon>
        <taxon>Actinomycetota</taxon>
        <taxon>Actinomycetes</taxon>
        <taxon>Mycobacteriales</taxon>
        <taxon>Corynebacteriaceae</taxon>
        <taxon>Corynebacterium</taxon>
    </lineage>
</organism>
<dbReference type="AlphaFoldDB" id="A0A7H0SLD6"/>
<dbReference type="SMART" id="SM00346">
    <property type="entry name" value="HTH_ICLR"/>
    <property type="match status" value="1"/>
</dbReference>
<accession>A0A7H0SLD6</accession>
<keyword evidence="5" id="KW-1185">Reference proteome</keyword>
<reference evidence="4 5" key="1">
    <citation type="submission" date="2019-12" db="EMBL/GenBank/DDBJ databases">
        <title>Corynebacterium sp. nov., isolated from feces of the Anser Albifrons in China.</title>
        <authorList>
            <person name="Liu Q."/>
        </authorList>
    </citation>
    <scope>NUCLEOTIDE SEQUENCE [LARGE SCALE GENOMIC DNA]</scope>
    <source>
        <strain evidence="4 5">4H37-19</strain>
    </source>
</reference>
<dbReference type="InterPro" id="IPR029016">
    <property type="entry name" value="GAF-like_dom_sf"/>
</dbReference>
<dbReference type="PANTHER" id="PTHR30136">
    <property type="entry name" value="HELIX-TURN-HELIX TRANSCRIPTIONAL REGULATOR, ICLR FAMILY"/>
    <property type="match status" value="1"/>
</dbReference>
<dbReference type="RefSeq" id="WP_187974817.1">
    <property type="nucleotide sequence ID" value="NZ_CP046884.1"/>
</dbReference>
<dbReference type="PANTHER" id="PTHR30136:SF24">
    <property type="entry name" value="HTH-TYPE TRANSCRIPTIONAL REPRESSOR ALLR"/>
    <property type="match status" value="1"/>
</dbReference>
<evidence type="ECO:0000256" key="2">
    <source>
        <dbReference type="ARBA" id="ARBA00023125"/>
    </source>
</evidence>
<name>A0A7H0SLD6_9CORY</name>
<dbReference type="Gene3D" id="1.10.10.10">
    <property type="entry name" value="Winged helix-like DNA-binding domain superfamily/Winged helix DNA-binding domain"/>
    <property type="match status" value="1"/>
</dbReference>
<dbReference type="InterPro" id="IPR014757">
    <property type="entry name" value="Tscrpt_reg_IclR_C"/>
</dbReference>
<protein>
    <submittedName>
        <fullName evidence="4">Helix-turn-helix domain-containing protein</fullName>
    </submittedName>
</protein>
<evidence type="ECO:0000256" key="1">
    <source>
        <dbReference type="ARBA" id="ARBA00023015"/>
    </source>
</evidence>
<dbReference type="Proteomes" id="UP000516320">
    <property type="component" value="Chromosome"/>
</dbReference>
<dbReference type="SUPFAM" id="SSF46785">
    <property type="entry name" value="Winged helix' DNA-binding domain"/>
    <property type="match status" value="1"/>
</dbReference>
<dbReference type="InterPro" id="IPR036390">
    <property type="entry name" value="WH_DNA-bd_sf"/>
</dbReference>
<dbReference type="CDD" id="cd00090">
    <property type="entry name" value="HTH_ARSR"/>
    <property type="match status" value="1"/>
</dbReference>
<dbReference type="Gene3D" id="3.30.450.40">
    <property type="match status" value="1"/>
</dbReference>